<feature type="signal peptide" evidence="3">
    <location>
        <begin position="1"/>
        <end position="19"/>
    </location>
</feature>
<protein>
    <submittedName>
        <fullName evidence="4">Uncharacterized protein</fullName>
    </submittedName>
</protein>
<feature type="transmembrane region" description="Helical" evidence="2">
    <location>
        <begin position="316"/>
        <end position="336"/>
    </location>
</feature>
<comment type="caution">
    <text evidence="4">The sequence shown here is derived from an EMBL/GenBank/DDBJ whole genome shotgun (WGS) entry which is preliminary data.</text>
</comment>
<feature type="transmembrane region" description="Helical" evidence="2">
    <location>
        <begin position="201"/>
        <end position="223"/>
    </location>
</feature>
<feature type="compositionally biased region" description="Low complexity" evidence="1">
    <location>
        <begin position="266"/>
        <end position="276"/>
    </location>
</feature>
<feature type="transmembrane region" description="Helical" evidence="2">
    <location>
        <begin position="171"/>
        <end position="189"/>
    </location>
</feature>
<feature type="region of interest" description="Disordered" evidence="1">
    <location>
        <begin position="250"/>
        <end position="276"/>
    </location>
</feature>
<feature type="transmembrane region" description="Helical" evidence="2">
    <location>
        <begin position="463"/>
        <end position="488"/>
    </location>
</feature>
<keyword evidence="2" id="KW-0472">Membrane</keyword>
<proteinExistence type="predicted"/>
<dbReference type="EMBL" id="JAPDRK010000028">
    <property type="protein sequence ID" value="KAJ9602247.1"/>
    <property type="molecule type" value="Genomic_DNA"/>
</dbReference>
<name>A0AA38WW70_9EURO</name>
<gene>
    <name evidence="4" type="ORF">H2200_013367</name>
</gene>
<keyword evidence="2" id="KW-1133">Transmembrane helix</keyword>
<feature type="transmembrane region" description="Helical" evidence="2">
    <location>
        <begin position="431"/>
        <end position="451"/>
    </location>
</feature>
<feature type="transmembrane region" description="Helical" evidence="2">
    <location>
        <begin position="397"/>
        <end position="419"/>
    </location>
</feature>
<evidence type="ECO:0000313" key="4">
    <source>
        <dbReference type="EMBL" id="KAJ9602247.1"/>
    </source>
</evidence>
<evidence type="ECO:0000256" key="3">
    <source>
        <dbReference type="SAM" id="SignalP"/>
    </source>
</evidence>
<sequence>MAVIVVMLVTAIIPTGNFAWPLGQPDVEADDLKPSPGSYAICFYGKPVSKNKQAYPSMIISTCLLIFGFLARVVRLHKTLSIDLVLYLRSKLSCFARKCLRKIYAWSNVHTNAPSLIRLLLYRPLLTVFLGCRVFLDMWSSMFLEVRLGVSVYDSLAYISSAAFRAYDSQVWWLLVAFIWGAIRLGYTLRLYGIDTSRGAWTFGQVISLVLLAAPLISILEFWNEGEHRTAESPKASPETIELVQVHASAEQHTGGPPATEPDAGTTLTPEPPTELTQSRIPTLEIAERLSNAPFHGFRDEPDLAFYKEATWFHHIILFFLWMAFSLGMTVLLWTAQGDDLFWGLLYPTGFESWDWTPLVICWLLMCFTLFIITIEDIGSHFQASTIRSGLLALMRAAIYFGCSVTYLGIGIGITPFYFGYAFDDSALWPSMANPCVALVLTLLVMVGSGAKAGQGRSITKAVVVYGFYTICSGMVYGTCSVCGGKFLEAVGERFFSHLAWLYLVVPPGLYMMISLIYWILLRIRTFMPTFRRNQ</sequence>
<accession>A0AA38WW70</accession>
<dbReference type="Proteomes" id="UP001172673">
    <property type="component" value="Unassembled WGS sequence"/>
</dbReference>
<evidence type="ECO:0000256" key="1">
    <source>
        <dbReference type="SAM" id="MobiDB-lite"/>
    </source>
</evidence>
<feature type="chain" id="PRO_5041447405" evidence="3">
    <location>
        <begin position="20"/>
        <end position="535"/>
    </location>
</feature>
<dbReference type="AlphaFoldDB" id="A0AA38WW70"/>
<reference evidence="4" key="1">
    <citation type="submission" date="2022-10" db="EMBL/GenBank/DDBJ databases">
        <title>Culturing micro-colonial fungi from biological soil crusts in the Mojave desert and describing Neophaeococcomyces mojavensis, and introducing the new genera and species Taxawa tesnikishii.</title>
        <authorList>
            <person name="Kurbessoian T."/>
            <person name="Stajich J.E."/>
        </authorList>
    </citation>
    <scope>NUCLEOTIDE SEQUENCE</scope>
    <source>
        <strain evidence="4">TK_41</strain>
    </source>
</reference>
<keyword evidence="3" id="KW-0732">Signal</keyword>
<feature type="transmembrane region" description="Helical" evidence="2">
    <location>
        <begin position="54"/>
        <end position="74"/>
    </location>
</feature>
<feature type="transmembrane region" description="Helical" evidence="2">
    <location>
        <begin position="356"/>
        <end position="376"/>
    </location>
</feature>
<evidence type="ECO:0000256" key="2">
    <source>
        <dbReference type="SAM" id="Phobius"/>
    </source>
</evidence>
<keyword evidence="2" id="KW-0812">Transmembrane</keyword>
<feature type="transmembrane region" description="Helical" evidence="2">
    <location>
        <begin position="500"/>
        <end position="522"/>
    </location>
</feature>
<keyword evidence="5" id="KW-1185">Reference proteome</keyword>
<organism evidence="4 5">
    <name type="scientific">Cladophialophora chaetospira</name>
    <dbReference type="NCBI Taxonomy" id="386627"/>
    <lineage>
        <taxon>Eukaryota</taxon>
        <taxon>Fungi</taxon>
        <taxon>Dikarya</taxon>
        <taxon>Ascomycota</taxon>
        <taxon>Pezizomycotina</taxon>
        <taxon>Eurotiomycetes</taxon>
        <taxon>Chaetothyriomycetidae</taxon>
        <taxon>Chaetothyriales</taxon>
        <taxon>Herpotrichiellaceae</taxon>
        <taxon>Cladophialophora</taxon>
    </lineage>
</organism>
<evidence type="ECO:0000313" key="5">
    <source>
        <dbReference type="Proteomes" id="UP001172673"/>
    </source>
</evidence>